<dbReference type="GeneID" id="87820213"/>
<reference evidence="2" key="1">
    <citation type="journal article" date="2023" name="Mol. Phylogenet. Evol.">
        <title>Genome-scale phylogeny and comparative genomics of the fungal order Sordariales.</title>
        <authorList>
            <person name="Hensen N."/>
            <person name="Bonometti L."/>
            <person name="Westerberg I."/>
            <person name="Brannstrom I.O."/>
            <person name="Guillou S."/>
            <person name="Cros-Aarteil S."/>
            <person name="Calhoun S."/>
            <person name="Haridas S."/>
            <person name="Kuo A."/>
            <person name="Mondo S."/>
            <person name="Pangilinan J."/>
            <person name="Riley R."/>
            <person name="LaButti K."/>
            <person name="Andreopoulos B."/>
            <person name="Lipzen A."/>
            <person name="Chen C."/>
            <person name="Yan M."/>
            <person name="Daum C."/>
            <person name="Ng V."/>
            <person name="Clum A."/>
            <person name="Steindorff A."/>
            <person name="Ohm R.A."/>
            <person name="Martin F."/>
            <person name="Silar P."/>
            <person name="Natvig D.O."/>
            <person name="Lalanne C."/>
            <person name="Gautier V."/>
            <person name="Ament-Velasquez S.L."/>
            <person name="Kruys A."/>
            <person name="Hutchinson M.I."/>
            <person name="Powell A.J."/>
            <person name="Barry K."/>
            <person name="Miller A.N."/>
            <person name="Grigoriev I.V."/>
            <person name="Debuchy R."/>
            <person name="Gladieux P."/>
            <person name="Hiltunen Thoren M."/>
            <person name="Johannesson H."/>
        </authorList>
    </citation>
    <scope>NUCLEOTIDE SEQUENCE</scope>
    <source>
        <strain evidence="2">CBS 141.50</strain>
    </source>
</reference>
<evidence type="ECO:0000256" key="1">
    <source>
        <dbReference type="SAM" id="SignalP"/>
    </source>
</evidence>
<keyword evidence="3" id="KW-1185">Reference proteome</keyword>
<dbReference type="Proteomes" id="UP001302676">
    <property type="component" value="Unassembled WGS sequence"/>
</dbReference>
<dbReference type="EMBL" id="MU853577">
    <property type="protein sequence ID" value="KAK4144416.1"/>
    <property type="molecule type" value="Genomic_DNA"/>
</dbReference>
<gene>
    <name evidence="2" type="ORF">C8A04DRAFT_36662</name>
</gene>
<evidence type="ECO:0000313" key="3">
    <source>
        <dbReference type="Proteomes" id="UP001302676"/>
    </source>
</evidence>
<organism evidence="2 3">
    <name type="scientific">Dichotomopilus funicola</name>
    <dbReference type="NCBI Taxonomy" id="1934379"/>
    <lineage>
        <taxon>Eukaryota</taxon>
        <taxon>Fungi</taxon>
        <taxon>Dikarya</taxon>
        <taxon>Ascomycota</taxon>
        <taxon>Pezizomycotina</taxon>
        <taxon>Sordariomycetes</taxon>
        <taxon>Sordariomycetidae</taxon>
        <taxon>Sordariales</taxon>
        <taxon>Chaetomiaceae</taxon>
        <taxon>Dichotomopilus</taxon>
    </lineage>
</organism>
<comment type="caution">
    <text evidence="2">The sequence shown here is derived from an EMBL/GenBank/DDBJ whole genome shotgun (WGS) entry which is preliminary data.</text>
</comment>
<dbReference type="PANTHER" id="PTHR38792">
    <property type="entry name" value="BNR/ASP-BOX REPEAT DOMAIN PROTEIN (AFU_ORTHOLOGUE AFUA_7G06430)-RELATED"/>
    <property type="match status" value="1"/>
</dbReference>
<accession>A0AAN6V4U1</accession>
<keyword evidence="1" id="KW-0732">Signal</keyword>
<protein>
    <submittedName>
        <fullName evidence="2">Sialidase</fullName>
    </submittedName>
</protein>
<dbReference type="PANTHER" id="PTHR38792:SF1">
    <property type="entry name" value="BNR_ASP-BOX REPEAT PROTEIN"/>
    <property type="match status" value="1"/>
</dbReference>
<name>A0AAN6V4U1_9PEZI</name>
<sequence length="403" mass="43302">MHSTLTALLGLALQAGSVFSKPHPPASETFFNRTIYTPPADGRALYARIAELHTGSLLVTSSLSGDGIFEGELQAFPLWESEDGGASWTWISNITDQVNGWGMSAQPALLELRRPLGKFKPGTVLAAGNSWSNNGTRIDLYASTDKARTWEFVSHVAEGGRPNTTNGATPVWEPFLLHYEDELVVYYSDQRDPLHGQKLSHQTSSDLLTWGPVVNDARFDEYLARPGMTTVAYIPPIDKWIVTYELPVGNSSSHGSNYPVNYRLSDSPLTFDSSPSVEILITLANGTLFAPNASPYVVWSPSGGPNGTIIVSDADYSQVYVNTKGGAADAWEAKDSGHPAAYSRALHVFEKKQDLLVVVGGDTFDGNGVGALTLSVESVASLLGEETGPGKPPGFLVQMPTKA</sequence>
<reference evidence="2" key="2">
    <citation type="submission" date="2023-05" db="EMBL/GenBank/DDBJ databases">
        <authorList>
            <consortium name="Lawrence Berkeley National Laboratory"/>
            <person name="Steindorff A."/>
            <person name="Hensen N."/>
            <person name="Bonometti L."/>
            <person name="Westerberg I."/>
            <person name="Brannstrom I.O."/>
            <person name="Guillou S."/>
            <person name="Cros-Aarteil S."/>
            <person name="Calhoun S."/>
            <person name="Haridas S."/>
            <person name="Kuo A."/>
            <person name="Mondo S."/>
            <person name="Pangilinan J."/>
            <person name="Riley R."/>
            <person name="Labutti K."/>
            <person name="Andreopoulos B."/>
            <person name="Lipzen A."/>
            <person name="Chen C."/>
            <person name="Yanf M."/>
            <person name="Daum C."/>
            <person name="Ng V."/>
            <person name="Clum A."/>
            <person name="Ohm R."/>
            <person name="Martin F."/>
            <person name="Silar P."/>
            <person name="Natvig D."/>
            <person name="Lalanne C."/>
            <person name="Gautier V."/>
            <person name="Ament-Velasquez S.L."/>
            <person name="Kruys A."/>
            <person name="Hutchinson M.I."/>
            <person name="Powell A.J."/>
            <person name="Barry K."/>
            <person name="Miller A.N."/>
            <person name="Grigoriev I.V."/>
            <person name="Debuchy R."/>
            <person name="Gladieux P."/>
            <person name="Thoren M.H."/>
            <person name="Johannesson H."/>
        </authorList>
    </citation>
    <scope>NUCLEOTIDE SEQUENCE</scope>
    <source>
        <strain evidence="2">CBS 141.50</strain>
    </source>
</reference>
<feature type="signal peptide" evidence="1">
    <location>
        <begin position="1"/>
        <end position="20"/>
    </location>
</feature>
<feature type="chain" id="PRO_5042940987" evidence="1">
    <location>
        <begin position="21"/>
        <end position="403"/>
    </location>
</feature>
<dbReference type="InterPro" id="IPR036278">
    <property type="entry name" value="Sialidase_sf"/>
</dbReference>
<proteinExistence type="predicted"/>
<dbReference type="AlphaFoldDB" id="A0AAN6V4U1"/>
<dbReference type="RefSeq" id="XP_062637787.1">
    <property type="nucleotide sequence ID" value="XM_062783600.1"/>
</dbReference>
<evidence type="ECO:0000313" key="2">
    <source>
        <dbReference type="EMBL" id="KAK4144416.1"/>
    </source>
</evidence>
<dbReference type="Gene3D" id="2.120.10.10">
    <property type="match status" value="1"/>
</dbReference>
<dbReference type="SUPFAM" id="SSF50939">
    <property type="entry name" value="Sialidases"/>
    <property type="match status" value="1"/>
</dbReference>